<evidence type="ECO:0000313" key="7">
    <source>
        <dbReference type="EMBL" id="VYS79718.1"/>
    </source>
</evidence>
<dbReference type="Pfam" id="PF01546">
    <property type="entry name" value="Peptidase_M20"/>
    <property type="match status" value="1"/>
</dbReference>
<dbReference type="GO" id="GO:0009014">
    <property type="term" value="F:succinyl-diaminopimelate desuccinylase activity"/>
    <property type="evidence" value="ECO:0007669"/>
    <property type="project" value="UniProtKB-EC"/>
</dbReference>
<dbReference type="SUPFAM" id="SSF53187">
    <property type="entry name" value="Zn-dependent exopeptidases"/>
    <property type="match status" value="1"/>
</dbReference>
<dbReference type="GO" id="GO:0008233">
    <property type="term" value="F:peptidase activity"/>
    <property type="evidence" value="ECO:0007669"/>
    <property type="project" value="UniProtKB-KW"/>
</dbReference>
<dbReference type="PANTHER" id="PTHR45962">
    <property type="entry name" value="N-FATTY-ACYL-AMINO ACID SYNTHASE/HYDROLASE PM20D1"/>
    <property type="match status" value="1"/>
</dbReference>
<dbReference type="Gene3D" id="3.40.630.10">
    <property type="entry name" value="Zn peptidases"/>
    <property type="match status" value="1"/>
</dbReference>
<evidence type="ECO:0000256" key="3">
    <source>
        <dbReference type="ARBA" id="ARBA00022723"/>
    </source>
</evidence>
<name>A0A6N2RGZ2_9FIRM</name>
<protein>
    <submittedName>
        <fullName evidence="7">Succinyl-diaminopimelate desuccinylase</fullName>
        <ecNumber evidence="7">3.5.1.18</ecNumber>
    </submittedName>
</protein>
<dbReference type="EC" id="3.5.1.18" evidence="7"/>
<reference evidence="7" key="1">
    <citation type="submission" date="2019-11" db="EMBL/GenBank/DDBJ databases">
        <authorList>
            <person name="Feng L."/>
        </authorList>
    </citation>
    <scope>NUCLEOTIDE SEQUENCE</scope>
    <source>
        <strain evidence="7">AundefinedLFYP135</strain>
    </source>
</reference>
<proteinExistence type="inferred from homology"/>
<keyword evidence="4 7" id="KW-0378">Hydrolase</keyword>
<evidence type="ECO:0000256" key="2">
    <source>
        <dbReference type="ARBA" id="ARBA00022670"/>
    </source>
</evidence>
<dbReference type="GO" id="GO:0006508">
    <property type="term" value="P:proteolysis"/>
    <property type="evidence" value="ECO:0007669"/>
    <property type="project" value="UniProtKB-KW"/>
</dbReference>
<evidence type="ECO:0000256" key="5">
    <source>
        <dbReference type="ARBA" id="ARBA00022833"/>
    </source>
</evidence>
<dbReference type="AlphaFoldDB" id="A0A6N2RGZ2"/>
<dbReference type="PANTHER" id="PTHR45962:SF1">
    <property type="entry name" value="N-FATTY-ACYL-AMINO ACID SYNTHASE_HYDROLASE PM20D1"/>
    <property type="match status" value="1"/>
</dbReference>
<dbReference type="Gene3D" id="3.30.70.360">
    <property type="match status" value="1"/>
</dbReference>
<sequence length="448" mass="48279">MKIDNQAVLDRFSGMIRFATVSNPDPEKMDYEEFYKFHRYLEETFPLIHQHLEKEVVSRASLLYRWKGDGSSNRLPIALIAHQDVVPVGEESQWEHGPFSGDIDDTYIWGRGTLDTKCQISAQMEAVEHLLAEGYTPPCDVYLCYGHNEEVMGAGISGAKEIVKLLESRGVRLGCVIDEGGAVVNGTMFGIPQNIATVGLAEKGHADFELSVTDAGGHSSAPGKGTALGKICRAGAAIEANPFPQRLIDVVAGTVAAIGPAMGPQVAAMAADPKTYAGQILAVLDQAPTTAAMTRTTMALTMASGSAQSNILPERATLTVNCRLLPGDTLESVKAHIQSVVGPEITVTLVKGNDPSPESPSDSPEFALLKEVTMEKFPGAIFAPYLMVGGSDSRNYYPICDNVFRFAPFVADDATLPTTHSVNERMLKDGFANAVEFYVEIIRRYGSC</sequence>
<dbReference type="InterPro" id="IPR047177">
    <property type="entry name" value="Pept_M20A"/>
</dbReference>
<keyword evidence="2" id="KW-0645">Protease</keyword>
<dbReference type="GO" id="GO:0046872">
    <property type="term" value="F:metal ion binding"/>
    <property type="evidence" value="ECO:0007669"/>
    <property type="project" value="UniProtKB-KW"/>
</dbReference>
<dbReference type="InterPro" id="IPR001261">
    <property type="entry name" value="ArgE/DapE_CS"/>
</dbReference>
<keyword evidence="5" id="KW-0862">Zinc</keyword>
<dbReference type="InterPro" id="IPR002933">
    <property type="entry name" value="Peptidase_M20"/>
</dbReference>
<evidence type="ECO:0000259" key="6">
    <source>
        <dbReference type="Pfam" id="PF07687"/>
    </source>
</evidence>
<evidence type="ECO:0000256" key="1">
    <source>
        <dbReference type="ARBA" id="ARBA00006247"/>
    </source>
</evidence>
<dbReference type="EMBL" id="CACRSL010000003">
    <property type="protein sequence ID" value="VYS79718.1"/>
    <property type="molecule type" value="Genomic_DNA"/>
</dbReference>
<dbReference type="PROSITE" id="PS00758">
    <property type="entry name" value="ARGE_DAPE_CPG2_1"/>
    <property type="match status" value="1"/>
</dbReference>
<organism evidence="7">
    <name type="scientific">uncultured Anaerotruncus sp</name>
    <dbReference type="NCBI Taxonomy" id="905011"/>
    <lineage>
        <taxon>Bacteria</taxon>
        <taxon>Bacillati</taxon>
        <taxon>Bacillota</taxon>
        <taxon>Clostridia</taxon>
        <taxon>Eubacteriales</taxon>
        <taxon>Oscillospiraceae</taxon>
        <taxon>Anaerotruncus</taxon>
        <taxon>environmental samples</taxon>
    </lineage>
</organism>
<dbReference type="Gene3D" id="1.10.150.900">
    <property type="match status" value="1"/>
</dbReference>
<dbReference type="InterPro" id="IPR011650">
    <property type="entry name" value="Peptidase_M20_dimer"/>
</dbReference>
<gene>
    <name evidence="7" type="primary">dapE_1</name>
    <name evidence="7" type="ORF">AULFYP135_00408</name>
</gene>
<dbReference type="InterPro" id="IPR036264">
    <property type="entry name" value="Bact_exopeptidase_dim_dom"/>
</dbReference>
<dbReference type="Pfam" id="PF07687">
    <property type="entry name" value="M20_dimer"/>
    <property type="match status" value="1"/>
</dbReference>
<feature type="domain" description="Peptidase M20 dimerisation" evidence="6">
    <location>
        <begin position="201"/>
        <end position="342"/>
    </location>
</feature>
<comment type="similarity">
    <text evidence="1">Belongs to the peptidase M20A family.</text>
</comment>
<keyword evidence="3" id="KW-0479">Metal-binding</keyword>
<dbReference type="SUPFAM" id="SSF55031">
    <property type="entry name" value="Bacterial exopeptidase dimerisation domain"/>
    <property type="match status" value="1"/>
</dbReference>
<accession>A0A6N2RGZ2</accession>
<evidence type="ECO:0000256" key="4">
    <source>
        <dbReference type="ARBA" id="ARBA00022801"/>
    </source>
</evidence>